<dbReference type="Proteomes" id="UP000709295">
    <property type="component" value="Unassembled WGS sequence"/>
</dbReference>
<name>A0A8J5MBH2_9STRA</name>
<dbReference type="EMBL" id="JAENGY010000148">
    <property type="protein sequence ID" value="KAG6971882.1"/>
    <property type="molecule type" value="Genomic_DNA"/>
</dbReference>
<proteinExistence type="predicted"/>
<evidence type="ECO:0000313" key="2">
    <source>
        <dbReference type="Proteomes" id="UP000709295"/>
    </source>
</evidence>
<organism evidence="1 2">
    <name type="scientific">Phytophthora aleatoria</name>
    <dbReference type="NCBI Taxonomy" id="2496075"/>
    <lineage>
        <taxon>Eukaryota</taxon>
        <taxon>Sar</taxon>
        <taxon>Stramenopiles</taxon>
        <taxon>Oomycota</taxon>
        <taxon>Peronosporomycetes</taxon>
        <taxon>Peronosporales</taxon>
        <taxon>Peronosporaceae</taxon>
        <taxon>Phytophthora</taxon>
    </lineage>
</organism>
<dbReference type="GO" id="GO:0005739">
    <property type="term" value="C:mitochondrion"/>
    <property type="evidence" value="ECO:0007669"/>
    <property type="project" value="TreeGrafter"/>
</dbReference>
<reference evidence="1" key="1">
    <citation type="submission" date="2021-01" db="EMBL/GenBank/DDBJ databases">
        <title>Phytophthora aleatoria, a newly-described species from Pinus radiata is distinct from Phytophthora cactorum isolates based on comparative genomics.</title>
        <authorList>
            <person name="Mcdougal R."/>
            <person name="Panda P."/>
            <person name="Williams N."/>
            <person name="Studholme D.J."/>
        </authorList>
    </citation>
    <scope>NUCLEOTIDE SEQUENCE</scope>
    <source>
        <strain evidence="1">NZFS 4037</strain>
    </source>
</reference>
<sequence>MWSYMASALGVLSTKEDTPTSTPLSNQESDVERSSFRIRSRGWLDRENELFLSFPKSAAACCNVIFFPGDVQDFKTVMTTGPFADYSDYAYEAVAELLSEKFGDTCNVWVVRPSRFKHGAYSSFNNFVTTDEYGAATKSYATKHLASLMQNTQATMRRQGVNVSTALPMHLLGFSKGGIVLNQLVTELVRYSFNKKRSNSGQINSIHWLDAGNGSLEGAMPTEETALAVLSRYE</sequence>
<dbReference type="AlphaFoldDB" id="A0A8J5MBH2"/>
<dbReference type="InterPro" id="IPR018881">
    <property type="entry name" value="C2orf69_mit"/>
</dbReference>
<comment type="caution">
    <text evidence="1">The sequence shown here is derived from an EMBL/GenBank/DDBJ whole genome shotgun (WGS) entry which is preliminary data.</text>
</comment>
<evidence type="ECO:0000313" key="1">
    <source>
        <dbReference type="EMBL" id="KAG6971882.1"/>
    </source>
</evidence>
<keyword evidence="2" id="KW-1185">Reference proteome</keyword>
<accession>A0A8J5MBH2</accession>
<gene>
    <name evidence="1" type="ORF">JG688_00004245</name>
</gene>
<dbReference type="Pfam" id="PF10561">
    <property type="entry name" value="C2orf69"/>
    <property type="match status" value="2"/>
</dbReference>
<dbReference type="PANTHER" id="PTHR31296">
    <property type="entry name" value="UPF0565 PROTEIN C2ORF69"/>
    <property type="match status" value="1"/>
</dbReference>
<dbReference type="PANTHER" id="PTHR31296:SF1">
    <property type="entry name" value="MITOCHONDRIAL PROTEIN C2ORF69"/>
    <property type="match status" value="1"/>
</dbReference>
<protein>
    <submittedName>
        <fullName evidence="1">Uncharacterized protein</fullName>
    </submittedName>
</protein>